<dbReference type="RefSeq" id="WP_091179682.1">
    <property type="nucleotide sequence ID" value="NZ_FNRY01000001.1"/>
</dbReference>
<comment type="catalytic activity">
    <reaction evidence="1 8">
        <text>a myo-inositol phosphate + H2O = myo-inositol + phosphate</text>
        <dbReference type="Rhea" id="RHEA:24056"/>
        <dbReference type="ChEBI" id="CHEBI:15377"/>
        <dbReference type="ChEBI" id="CHEBI:17268"/>
        <dbReference type="ChEBI" id="CHEBI:43474"/>
        <dbReference type="ChEBI" id="CHEBI:84139"/>
        <dbReference type="EC" id="3.1.3.25"/>
    </reaction>
</comment>
<name>A0A1H4JBY9_9MICO</name>
<keyword evidence="5 8" id="KW-0378">Hydrolase</keyword>
<dbReference type="PANTHER" id="PTHR20854:SF4">
    <property type="entry name" value="INOSITOL-1-MONOPHOSPHATASE-RELATED"/>
    <property type="match status" value="1"/>
</dbReference>
<dbReference type="GO" id="GO:0008934">
    <property type="term" value="F:inositol monophosphate 1-phosphatase activity"/>
    <property type="evidence" value="ECO:0007669"/>
    <property type="project" value="InterPro"/>
</dbReference>
<dbReference type="GO" id="GO:0046872">
    <property type="term" value="F:metal ion binding"/>
    <property type="evidence" value="ECO:0007669"/>
    <property type="project" value="UniProtKB-KW"/>
</dbReference>
<gene>
    <name evidence="9" type="ORF">SAMN04489806_0606</name>
</gene>
<dbReference type="Pfam" id="PF00459">
    <property type="entry name" value="Inositol_P"/>
    <property type="match status" value="1"/>
</dbReference>
<feature type="binding site" evidence="7">
    <location>
        <position position="85"/>
    </location>
    <ligand>
        <name>Mg(2+)</name>
        <dbReference type="ChEBI" id="CHEBI:18420"/>
        <label>1</label>
        <note>catalytic</note>
    </ligand>
</feature>
<sequence length="270" mass="28555">MSARELQNLARDIAARAGELVRRRRAEGVSVAATKSSPEDIVTAADRESEELIRSLIADARPDDGFLGEEGGREFGTTGVTWVVDPIDGTVNYLYGIDDYAVSIGVVEGSRDPREWSALAGAVYAPARDEMYVASSGGGAYRGNRRLAVNTGVDPRLALVGTGFGYDPERRRRQLAVVAGLIGDIRDIRRIGSAALDLCRIADGQLDGFYEVGLNPWDMAAGALIAREAGAQLGGLGGSPADAHMTIAAEPELFAFLEARLEGLGAASVF</sequence>
<dbReference type="Gene3D" id="3.40.190.80">
    <property type="match status" value="1"/>
</dbReference>
<dbReference type="Gene3D" id="3.30.540.10">
    <property type="entry name" value="Fructose-1,6-Bisphosphatase, subunit A, domain 1"/>
    <property type="match status" value="1"/>
</dbReference>
<dbReference type="PRINTS" id="PR00377">
    <property type="entry name" value="IMPHPHTASES"/>
</dbReference>
<reference evidence="9 10" key="1">
    <citation type="submission" date="2016-10" db="EMBL/GenBank/DDBJ databases">
        <authorList>
            <person name="de Groot N.N."/>
        </authorList>
    </citation>
    <scope>NUCLEOTIDE SEQUENCE [LARGE SCALE GENOMIC DNA]</scope>
    <source>
        <strain evidence="9 10">DSM 21799</strain>
    </source>
</reference>
<dbReference type="PROSITE" id="PS00629">
    <property type="entry name" value="IMP_1"/>
    <property type="match status" value="1"/>
</dbReference>
<dbReference type="GO" id="GO:0046854">
    <property type="term" value="P:phosphatidylinositol phosphate biosynthetic process"/>
    <property type="evidence" value="ECO:0007669"/>
    <property type="project" value="InterPro"/>
</dbReference>
<dbReference type="GO" id="GO:0006020">
    <property type="term" value="P:inositol metabolic process"/>
    <property type="evidence" value="ECO:0007669"/>
    <property type="project" value="TreeGrafter"/>
</dbReference>
<dbReference type="InterPro" id="IPR000760">
    <property type="entry name" value="Inositol_monophosphatase-like"/>
</dbReference>
<keyword evidence="6 7" id="KW-0460">Magnesium</keyword>
<evidence type="ECO:0000256" key="2">
    <source>
        <dbReference type="ARBA" id="ARBA00001946"/>
    </source>
</evidence>
<feature type="binding site" evidence="7">
    <location>
        <position position="88"/>
    </location>
    <ligand>
        <name>Mg(2+)</name>
        <dbReference type="ChEBI" id="CHEBI:18420"/>
        <label>1</label>
        <note>catalytic</note>
    </ligand>
</feature>
<organism evidence="9 10">
    <name type="scientific">Paramicrobacterium humi</name>
    <dbReference type="NCBI Taxonomy" id="640635"/>
    <lineage>
        <taxon>Bacteria</taxon>
        <taxon>Bacillati</taxon>
        <taxon>Actinomycetota</taxon>
        <taxon>Actinomycetes</taxon>
        <taxon>Micrococcales</taxon>
        <taxon>Microbacteriaceae</taxon>
        <taxon>Paramicrobacterium</taxon>
    </lineage>
</organism>
<dbReference type="InterPro" id="IPR020583">
    <property type="entry name" value="Inositol_monoP_metal-BS"/>
</dbReference>
<protein>
    <recommendedName>
        <fullName evidence="8">Inositol-1-monophosphatase</fullName>
        <ecNumber evidence="8">3.1.3.25</ecNumber>
    </recommendedName>
</protein>
<evidence type="ECO:0000256" key="3">
    <source>
        <dbReference type="ARBA" id="ARBA00009759"/>
    </source>
</evidence>
<evidence type="ECO:0000313" key="9">
    <source>
        <dbReference type="EMBL" id="SEB43585.1"/>
    </source>
</evidence>
<proteinExistence type="inferred from homology"/>
<dbReference type="PANTHER" id="PTHR20854">
    <property type="entry name" value="INOSITOL MONOPHOSPHATASE"/>
    <property type="match status" value="1"/>
</dbReference>
<dbReference type="SUPFAM" id="SSF56655">
    <property type="entry name" value="Carbohydrate phosphatase"/>
    <property type="match status" value="1"/>
</dbReference>
<feature type="binding site" evidence="7">
    <location>
        <position position="69"/>
    </location>
    <ligand>
        <name>Mg(2+)</name>
        <dbReference type="ChEBI" id="CHEBI:18420"/>
        <label>1</label>
        <note>catalytic</note>
    </ligand>
</feature>
<comment type="similarity">
    <text evidence="3 8">Belongs to the inositol monophosphatase superfamily.</text>
</comment>
<evidence type="ECO:0000256" key="4">
    <source>
        <dbReference type="ARBA" id="ARBA00022723"/>
    </source>
</evidence>
<keyword evidence="10" id="KW-1185">Reference proteome</keyword>
<dbReference type="InterPro" id="IPR020550">
    <property type="entry name" value="Inositol_monophosphatase_CS"/>
</dbReference>
<evidence type="ECO:0000256" key="6">
    <source>
        <dbReference type="ARBA" id="ARBA00022842"/>
    </source>
</evidence>
<evidence type="ECO:0000256" key="7">
    <source>
        <dbReference type="PIRSR" id="PIRSR600760-2"/>
    </source>
</evidence>
<dbReference type="OrthoDB" id="9772456at2"/>
<dbReference type="InterPro" id="IPR033942">
    <property type="entry name" value="IMPase"/>
</dbReference>
<dbReference type="CDD" id="cd01639">
    <property type="entry name" value="IMPase"/>
    <property type="match status" value="1"/>
</dbReference>
<dbReference type="EMBL" id="FNRY01000001">
    <property type="protein sequence ID" value="SEB43585.1"/>
    <property type="molecule type" value="Genomic_DNA"/>
</dbReference>
<comment type="cofactor">
    <cofactor evidence="2 7 8">
        <name>Mg(2+)</name>
        <dbReference type="ChEBI" id="CHEBI:18420"/>
    </cofactor>
</comment>
<evidence type="ECO:0000256" key="8">
    <source>
        <dbReference type="RuleBase" id="RU364068"/>
    </source>
</evidence>
<feature type="binding site" evidence="7">
    <location>
        <position position="87"/>
    </location>
    <ligand>
        <name>Mg(2+)</name>
        <dbReference type="ChEBI" id="CHEBI:18420"/>
        <label>1</label>
        <note>catalytic</note>
    </ligand>
</feature>
<dbReference type="Proteomes" id="UP000199183">
    <property type="component" value="Unassembled WGS sequence"/>
</dbReference>
<evidence type="ECO:0000256" key="1">
    <source>
        <dbReference type="ARBA" id="ARBA00001033"/>
    </source>
</evidence>
<dbReference type="PROSITE" id="PS00630">
    <property type="entry name" value="IMP_2"/>
    <property type="match status" value="1"/>
</dbReference>
<accession>A0A1H4JBY9</accession>
<dbReference type="AlphaFoldDB" id="A0A1H4JBY9"/>
<keyword evidence="4 7" id="KW-0479">Metal-binding</keyword>
<evidence type="ECO:0000313" key="10">
    <source>
        <dbReference type="Proteomes" id="UP000199183"/>
    </source>
</evidence>
<dbReference type="STRING" id="640635.SAMN04489806_0606"/>
<dbReference type="EC" id="3.1.3.25" evidence="8"/>
<feature type="binding site" evidence="7">
    <location>
        <position position="218"/>
    </location>
    <ligand>
        <name>Mg(2+)</name>
        <dbReference type="ChEBI" id="CHEBI:18420"/>
        <label>1</label>
        <note>catalytic</note>
    </ligand>
</feature>
<dbReference type="GO" id="GO:0007165">
    <property type="term" value="P:signal transduction"/>
    <property type="evidence" value="ECO:0007669"/>
    <property type="project" value="TreeGrafter"/>
</dbReference>
<evidence type="ECO:0000256" key="5">
    <source>
        <dbReference type="ARBA" id="ARBA00022801"/>
    </source>
</evidence>